<protein>
    <submittedName>
        <fullName evidence="9">Inner membrane ABC transporter permease protein YcjP</fullName>
    </submittedName>
</protein>
<dbReference type="OrthoDB" id="9787837at2"/>
<dbReference type="PROSITE" id="PS50928">
    <property type="entry name" value="ABC_TM1"/>
    <property type="match status" value="1"/>
</dbReference>
<keyword evidence="4 7" id="KW-0812">Transmembrane</keyword>
<evidence type="ECO:0000259" key="8">
    <source>
        <dbReference type="PROSITE" id="PS50928"/>
    </source>
</evidence>
<comment type="caution">
    <text evidence="9">The sequence shown here is derived from an EMBL/GenBank/DDBJ whole genome shotgun (WGS) entry which is preliminary data.</text>
</comment>
<feature type="transmembrane region" description="Helical" evidence="7">
    <location>
        <begin position="197"/>
        <end position="219"/>
    </location>
</feature>
<evidence type="ECO:0000256" key="3">
    <source>
        <dbReference type="ARBA" id="ARBA00022475"/>
    </source>
</evidence>
<comment type="similarity">
    <text evidence="7">Belongs to the binding-protein-dependent transport system permease family.</text>
</comment>
<keyword evidence="2 7" id="KW-0813">Transport</keyword>
<reference evidence="9 10" key="1">
    <citation type="submission" date="2016-05" db="EMBL/GenBank/DDBJ databases">
        <title>Microbial solvent formation.</title>
        <authorList>
            <person name="Poehlein A."/>
            <person name="Montoya Solano J.D."/>
            <person name="Flitsch S."/>
            <person name="Krabben P."/>
            <person name="Duerre P."/>
            <person name="Daniel R."/>
        </authorList>
    </citation>
    <scope>NUCLEOTIDE SEQUENCE [LARGE SCALE GENOMIC DNA]</scope>
    <source>
        <strain evidence="9 10">DSM 2619</strain>
    </source>
</reference>
<evidence type="ECO:0000256" key="6">
    <source>
        <dbReference type="ARBA" id="ARBA00023136"/>
    </source>
</evidence>
<evidence type="ECO:0000256" key="7">
    <source>
        <dbReference type="RuleBase" id="RU363032"/>
    </source>
</evidence>
<evidence type="ECO:0000256" key="2">
    <source>
        <dbReference type="ARBA" id="ARBA00022448"/>
    </source>
</evidence>
<evidence type="ECO:0000313" key="10">
    <source>
        <dbReference type="Proteomes" id="UP000190890"/>
    </source>
</evidence>
<feature type="domain" description="ABC transmembrane type-1" evidence="8">
    <location>
        <begin position="72"/>
        <end position="263"/>
    </location>
</feature>
<dbReference type="CDD" id="cd06261">
    <property type="entry name" value="TM_PBP2"/>
    <property type="match status" value="1"/>
</dbReference>
<dbReference type="GO" id="GO:0055085">
    <property type="term" value="P:transmembrane transport"/>
    <property type="evidence" value="ECO:0007669"/>
    <property type="project" value="InterPro"/>
</dbReference>
<dbReference type="Pfam" id="PF00528">
    <property type="entry name" value="BPD_transp_1"/>
    <property type="match status" value="1"/>
</dbReference>
<dbReference type="EMBL" id="LZZM01000153">
    <property type="protein sequence ID" value="OOM77314.1"/>
    <property type="molecule type" value="Genomic_DNA"/>
</dbReference>
<dbReference type="Proteomes" id="UP000190890">
    <property type="component" value="Unassembled WGS sequence"/>
</dbReference>
<sequence>MRNKKRTVSKIATYTILIMISFICLVPFYWMIRSSLMDMSQIFTMPPIWIPDPIRFSNYKEALTLLPFAKYFSNTLFIVVLTVLGTVITSSLCAYSFSRINWKGRDIVFGILLTAMMIPFAVTLIPTFIGWQKLGLVNTYVPLVVPAWFGGGVFNVFLLRQFFRTIPKELDEAARIDGANHFIIYSKIILPLSKPSLIVVGLFSFMGSWNDFLGPLVYLNDSDKFTLSLGLMQFNGMYTAQWQYMMAASAVVVLPIVIIFFIGQKYFIEGIAMTGMKG</sequence>
<feature type="transmembrane region" description="Helical" evidence="7">
    <location>
        <begin position="242"/>
        <end position="263"/>
    </location>
</feature>
<comment type="subcellular location">
    <subcellularLocation>
        <location evidence="1 7">Cell membrane</location>
        <topology evidence="1 7">Multi-pass membrane protein</topology>
    </subcellularLocation>
</comment>
<dbReference type="SUPFAM" id="SSF161098">
    <property type="entry name" value="MetI-like"/>
    <property type="match status" value="1"/>
</dbReference>
<gene>
    <name evidence="9" type="primary">ycjP</name>
    <name evidence="9" type="ORF">CLPUN_24310</name>
</gene>
<proteinExistence type="inferred from homology"/>
<dbReference type="PANTHER" id="PTHR43744">
    <property type="entry name" value="ABC TRANSPORTER PERMEASE PROTEIN MG189-RELATED-RELATED"/>
    <property type="match status" value="1"/>
</dbReference>
<keyword evidence="6 7" id="KW-0472">Membrane</keyword>
<keyword evidence="5 7" id="KW-1133">Transmembrane helix</keyword>
<feature type="transmembrane region" description="Helical" evidence="7">
    <location>
        <begin position="107"/>
        <end position="128"/>
    </location>
</feature>
<dbReference type="InterPro" id="IPR035906">
    <property type="entry name" value="MetI-like_sf"/>
</dbReference>
<feature type="transmembrane region" description="Helical" evidence="7">
    <location>
        <begin position="140"/>
        <end position="159"/>
    </location>
</feature>
<dbReference type="AlphaFoldDB" id="A0A1S8TI81"/>
<dbReference type="InterPro" id="IPR000515">
    <property type="entry name" value="MetI-like"/>
</dbReference>
<dbReference type="GO" id="GO:0005886">
    <property type="term" value="C:plasma membrane"/>
    <property type="evidence" value="ECO:0007669"/>
    <property type="project" value="UniProtKB-SubCell"/>
</dbReference>
<feature type="transmembrane region" description="Helical" evidence="7">
    <location>
        <begin position="71"/>
        <end position="95"/>
    </location>
</feature>
<evidence type="ECO:0000256" key="5">
    <source>
        <dbReference type="ARBA" id="ARBA00022989"/>
    </source>
</evidence>
<accession>A0A1S8TI81</accession>
<evidence type="ECO:0000256" key="4">
    <source>
        <dbReference type="ARBA" id="ARBA00022692"/>
    </source>
</evidence>
<organism evidence="9 10">
    <name type="scientific">Clostridium puniceum</name>
    <dbReference type="NCBI Taxonomy" id="29367"/>
    <lineage>
        <taxon>Bacteria</taxon>
        <taxon>Bacillati</taxon>
        <taxon>Bacillota</taxon>
        <taxon>Clostridia</taxon>
        <taxon>Eubacteriales</taxon>
        <taxon>Clostridiaceae</taxon>
        <taxon>Clostridium</taxon>
    </lineage>
</organism>
<feature type="transmembrane region" description="Helical" evidence="7">
    <location>
        <begin position="12"/>
        <end position="32"/>
    </location>
</feature>
<name>A0A1S8TI81_9CLOT</name>
<evidence type="ECO:0000256" key="1">
    <source>
        <dbReference type="ARBA" id="ARBA00004651"/>
    </source>
</evidence>
<keyword evidence="10" id="KW-1185">Reference proteome</keyword>
<dbReference type="STRING" id="29367.CLPUN_24310"/>
<dbReference type="Gene3D" id="1.10.3720.10">
    <property type="entry name" value="MetI-like"/>
    <property type="match status" value="1"/>
</dbReference>
<evidence type="ECO:0000313" key="9">
    <source>
        <dbReference type="EMBL" id="OOM77314.1"/>
    </source>
</evidence>
<dbReference type="PANTHER" id="PTHR43744:SF12">
    <property type="entry name" value="ABC TRANSPORTER PERMEASE PROTEIN MG189-RELATED"/>
    <property type="match status" value="1"/>
</dbReference>
<dbReference type="RefSeq" id="WP_077847557.1">
    <property type="nucleotide sequence ID" value="NZ_LZZM01000153.1"/>
</dbReference>
<keyword evidence="3" id="KW-1003">Cell membrane</keyword>